<reference evidence="1" key="1">
    <citation type="submission" date="2020-11" db="EMBL/GenBank/DDBJ databases">
        <authorList>
            <consortium name="DOE Joint Genome Institute"/>
            <person name="Ahrendt S."/>
            <person name="Riley R."/>
            <person name="Andreopoulos W."/>
            <person name="Labutti K."/>
            <person name="Pangilinan J."/>
            <person name="Ruiz-Duenas F.J."/>
            <person name="Barrasa J.M."/>
            <person name="Sanchez-Garcia M."/>
            <person name="Camarero S."/>
            <person name="Miyauchi S."/>
            <person name="Serrano A."/>
            <person name="Linde D."/>
            <person name="Babiker R."/>
            <person name="Drula E."/>
            <person name="Ayuso-Fernandez I."/>
            <person name="Pacheco R."/>
            <person name="Padilla G."/>
            <person name="Ferreira P."/>
            <person name="Barriuso J."/>
            <person name="Kellner H."/>
            <person name="Castanera R."/>
            <person name="Alfaro M."/>
            <person name="Ramirez L."/>
            <person name="Pisabarro A.G."/>
            <person name="Kuo A."/>
            <person name="Tritt A."/>
            <person name="Lipzen A."/>
            <person name="He G."/>
            <person name="Yan M."/>
            <person name="Ng V."/>
            <person name="Cullen D."/>
            <person name="Martin F."/>
            <person name="Rosso M.-N."/>
            <person name="Henrissat B."/>
            <person name="Hibbett D."/>
            <person name="Martinez A.T."/>
            <person name="Grigoriev I.V."/>
        </authorList>
    </citation>
    <scope>NUCLEOTIDE SEQUENCE</scope>
    <source>
        <strain evidence="1">CIRM-BRFM 674</strain>
    </source>
</reference>
<name>A0A9P5YPH4_9AGAR</name>
<evidence type="ECO:0000313" key="1">
    <source>
        <dbReference type="EMBL" id="KAF9472335.1"/>
    </source>
</evidence>
<proteinExistence type="predicted"/>
<dbReference type="AlphaFoldDB" id="A0A9P5YPH4"/>
<sequence>MIRCSGRSFRREGSRRRGSNPQYSVLRAYIRRAGISSPEPELASSLSTLAAPFFRIILSATPLSTMFWTRPSISDASRKASTTLVMSDWENLANSLTSTKVSEFNFLTSTNILSSMVSSRWAMFEEDLSCVGAILGFLERRGSLFLFCLDAFRFRGSMKSPFDSSSPDSQHLFCLPFEPVLNTIGSLLRVASSSIARCLIDRVMGPA</sequence>
<dbReference type="Proteomes" id="UP000807469">
    <property type="component" value="Unassembled WGS sequence"/>
</dbReference>
<gene>
    <name evidence="1" type="ORF">BDN70DRAFT_483489</name>
</gene>
<protein>
    <submittedName>
        <fullName evidence="1">Uncharacterized protein</fullName>
    </submittedName>
</protein>
<organism evidence="1 2">
    <name type="scientific">Pholiota conissans</name>
    <dbReference type="NCBI Taxonomy" id="109636"/>
    <lineage>
        <taxon>Eukaryota</taxon>
        <taxon>Fungi</taxon>
        <taxon>Dikarya</taxon>
        <taxon>Basidiomycota</taxon>
        <taxon>Agaricomycotina</taxon>
        <taxon>Agaricomycetes</taxon>
        <taxon>Agaricomycetidae</taxon>
        <taxon>Agaricales</taxon>
        <taxon>Agaricineae</taxon>
        <taxon>Strophariaceae</taxon>
        <taxon>Pholiota</taxon>
    </lineage>
</organism>
<accession>A0A9P5YPH4</accession>
<keyword evidence="2" id="KW-1185">Reference proteome</keyword>
<comment type="caution">
    <text evidence="1">The sequence shown here is derived from an EMBL/GenBank/DDBJ whole genome shotgun (WGS) entry which is preliminary data.</text>
</comment>
<dbReference type="EMBL" id="MU155547">
    <property type="protein sequence ID" value="KAF9472335.1"/>
    <property type="molecule type" value="Genomic_DNA"/>
</dbReference>
<evidence type="ECO:0000313" key="2">
    <source>
        <dbReference type="Proteomes" id="UP000807469"/>
    </source>
</evidence>